<feature type="compositionally biased region" description="Basic and acidic residues" evidence="3">
    <location>
        <begin position="151"/>
        <end position="164"/>
    </location>
</feature>
<sequence length="748" mass="83418">MPTPAENASDTDPALTSQSAVSTSNEPVELRDEASASQTPKRGGVFKAVRDAAQAAFGVFSMSQSEPTSSLADGSLEKDTEESMNMQTTAVSSAPHTTSEPDSHVHAPSTTDDVQLPSSTQHATVSEDAENVSQNNEVLPEAANDTNMSHVEQDARANDEEKHVSRSGRRIRRPVSSNVESSNEMVEALNTKIAQQAEEIKFLKTLYEEASNSATKTTEELGKCKDQIRLLKEQLSSGIEAQRNLYLSEVTQWKQEADRVTHQLRFLEQREHQLNDDIRHKAAEWDKHVEQEQQDKQFREKRWKEWDQRKQNEGLVFNAASDNAEQDSLSHELAELAAEANEASNMEPEVTANVRPRSSPQSLKRLELAGRLETAAESASKSDMNSNVKMRPMPSLSDIRARLNQRGVDVTSSKWNQKSGDKSTPKEPSTDETVPEGREPKETPAPQVTDPSAPTKPPHRTEEASLEKTTPLTSHGSEEASQNNEAAHIPAISGREAGMAAKQGKKHPLQDPWTLYYDMQRHHGNSSKDQYEATLRCMGTFTTLESFFDTFATLHRPSRLEKNANYHLFKQGIKPMWEDPANANGGRWVITLRDRGQSAGSHEAHEALVDRTWMWLVLALIGDTLEDNDLVTGAVCSLRGKGDRITVWTRRKEPVEELNRLATYLLTMLELEDQPGIQLEFGVNAGSKDPGYIKQHFAGKQPESEADAPVSHEPALESWLESDYTLHPTDHMRYMAHRKAKKDEKEAA</sequence>
<keyword evidence="1" id="KW-0396">Initiation factor</keyword>
<feature type="region of interest" description="Disordered" evidence="3">
    <location>
        <begin position="340"/>
        <end position="394"/>
    </location>
</feature>
<feature type="compositionally biased region" description="Polar residues" evidence="3">
    <location>
        <begin position="61"/>
        <end position="72"/>
    </location>
</feature>
<keyword evidence="1" id="KW-0648">Protein biosynthesis</keyword>
<dbReference type="Proteomes" id="UP001214415">
    <property type="component" value="Chromosome 8"/>
</dbReference>
<evidence type="ECO:0008006" key="6">
    <source>
        <dbReference type="Google" id="ProtNLM"/>
    </source>
</evidence>
<feature type="compositionally biased region" description="Polar residues" evidence="3">
    <location>
        <begin position="1"/>
        <end position="26"/>
    </location>
</feature>
<feature type="compositionally biased region" description="Polar residues" evidence="3">
    <location>
        <begin position="377"/>
        <end position="388"/>
    </location>
</feature>
<dbReference type="GO" id="GO:0000340">
    <property type="term" value="F:RNA 7-methylguanosine cap binding"/>
    <property type="evidence" value="ECO:0007669"/>
    <property type="project" value="TreeGrafter"/>
</dbReference>
<dbReference type="Pfam" id="PF01652">
    <property type="entry name" value="IF4E"/>
    <property type="match status" value="1"/>
</dbReference>
<feature type="region of interest" description="Disordered" evidence="3">
    <location>
        <begin position="406"/>
        <end position="485"/>
    </location>
</feature>
<feature type="compositionally biased region" description="Polar residues" evidence="3">
    <location>
        <begin position="467"/>
        <end position="485"/>
    </location>
</feature>
<protein>
    <recommendedName>
        <fullName evidence="6">Eukaryotic translation initiation factor 4E type 3</fullName>
    </recommendedName>
</protein>
<feature type="region of interest" description="Disordered" evidence="3">
    <location>
        <begin position="1"/>
        <end position="45"/>
    </location>
</feature>
<keyword evidence="5" id="KW-1185">Reference proteome</keyword>
<feature type="region of interest" description="Disordered" evidence="3">
    <location>
        <begin position="59"/>
        <end position="183"/>
    </location>
</feature>
<evidence type="ECO:0000256" key="3">
    <source>
        <dbReference type="SAM" id="MobiDB-lite"/>
    </source>
</evidence>
<proteinExistence type="inferred from homology"/>
<dbReference type="AlphaFoldDB" id="A0AAF0EMH5"/>
<feature type="compositionally biased region" description="Polar residues" evidence="3">
    <location>
        <begin position="83"/>
        <end position="98"/>
    </location>
</feature>
<evidence type="ECO:0000256" key="2">
    <source>
        <dbReference type="SAM" id="Coils"/>
    </source>
</evidence>
<feature type="coiled-coil region" evidence="2">
    <location>
        <begin position="250"/>
        <end position="277"/>
    </location>
</feature>
<keyword evidence="2" id="KW-0175">Coiled coil</keyword>
<accession>A0AAF0EMH5</accession>
<gene>
    <name evidence="4" type="ORF">MEQU1_003548</name>
</gene>
<name>A0AAF0EMH5_9BASI</name>
<reference evidence="4" key="1">
    <citation type="submission" date="2023-03" db="EMBL/GenBank/DDBJ databases">
        <title>Mating type loci evolution in Malassezia.</title>
        <authorList>
            <person name="Coelho M.A."/>
        </authorList>
    </citation>
    <scope>NUCLEOTIDE SEQUENCE</scope>
    <source>
        <strain evidence="4">CBS 12830</strain>
    </source>
</reference>
<feature type="compositionally biased region" description="Basic and acidic residues" evidence="3">
    <location>
        <begin position="419"/>
        <end position="442"/>
    </location>
</feature>
<evidence type="ECO:0000313" key="4">
    <source>
        <dbReference type="EMBL" id="WFD24842.1"/>
    </source>
</evidence>
<organism evidence="4 5">
    <name type="scientific">Malassezia equina</name>
    <dbReference type="NCBI Taxonomy" id="1381935"/>
    <lineage>
        <taxon>Eukaryota</taxon>
        <taxon>Fungi</taxon>
        <taxon>Dikarya</taxon>
        <taxon>Basidiomycota</taxon>
        <taxon>Ustilaginomycotina</taxon>
        <taxon>Malasseziomycetes</taxon>
        <taxon>Malasseziales</taxon>
        <taxon>Malasseziaceae</taxon>
        <taxon>Malassezia</taxon>
    </lineage>
</organism>
<keyword evidence="1" id="KW-0694">RNA-binding</keyword>
<dbReference type="EMBL" id="CP119907">
    <property type="protein sequence ID" value="WFD24842.1"/>
    <property type="molecule type" value="Genomic_DNA"/>
</dbReference>
<dbReference type="GO" id="GO:0016281">
    <property type="term" value="C:eukaryotic translation initiation factor 4F complex"/>
    <property type="evidence" value="ECO:0007669"/>
    <property type="project" value="TreeGrafter"/>
</dbReference>
<dbReference type="SUPFAM" id="SSF55418">
    <property type="entry name" value="eIF4e-like"/>
    <property type="match status" value="1"/>
</dbReference>
<dbReference type="InterPro" id="IPR023398">
    <property type="entry name" value="TIF_eIF4e-like"/>
</dbReference>
<dbReference type="PANTHER" id="PTHR11960">
    <property type="entry name" value="EUKARYOTIC TRANSLATION INITIATION FACTOR 4E RELATED"/>
    <property type="match status" value="1"/>
</dbReference>
<dbReference type="GO" id="GO:0003743">
    <property type="term" value="F:translation initiation factor activity"/>
    <property type="evidence" value="ECO:0007669"/>
    <property type="project" value="UniProtKB-KW"/>
</dbReference>
<evidence type="ECO:0000313" key="5">
    <source>
        <dbReference type="Proteomes" id="UP001214415"/>
    </source>
</evidence>
<dbReference type="InterPro" id="IPR001040">
    <property type="entry name" value="TIF_eIF_4E"/>
</dbReference>
<comment type="similarity">
    <text evidence="1">Belongs to the eukaryotic initiation factor 4E family.</text>
</comment>
<dbReference type="PANTHER" id="PTHR11960:SF73">
    <property type="entry name" value="TRANSLATION INITIATION FACTOR 4E, PUTATIVE-RELATED"/>
    <property type="match status" value="1"/>
</dbReference>
<evidence type="ECO:0000256" key="1">
    <source>
        <dbReference type="RuleBase" id="RU004374"/>
    </source>
</evidence>
<dbReference type="Gene3D" id="3.30.760.10">
    <property type="entry name" value="RNA Cap, Translation Initiation Factor Eif4e"/>
    <property type="match status" value="1"/>
</dbReference>
<feature type="compositionally biased region" description="Polar residues" evidence="3">
    <location>
        <begin position="108"/>
        <end position="124"/>
    </location>
</feature>